<dbReference type="Proteomes" id="UP001454036">
    <property type="component" value="Unassembled WGS sequence"/>
</dbReference>
<protein>
    <submittedName>
        <fullName evidence="2">Uncharacterized protein</fullName>
    </submittedName>
</protein>
<feature type="region of interest" description="Disordered" evidence="1">
    <location>
        <begin position="1"/>
        <end position="24"/>
    </location>
</feature>
<organism evidence="2 3">
    <name type="scientific">Lithospermum erythrorhizon</name>
    <name type="common">Purple gromwell</name>
    <name type="synonym">Lithospermum officinale var. erythrorhizon</name>
    <dbReference type="NCBI Taxonomy" id="34254"/>
    <lineage>
        <taxon>Eukaryota</taxon>
        <taxon>Viridiplantae</taxon>
        <taxon>Streptophyta</taxon>
        <taxon>Embryophyta</taxon>
        <taxon>Tracheophyta</taxon>
        <taxon>Spermatophyta</taxon>
        <taxon>Magnoliopsida</taxon>
        <taxon>eudicotyledons</taxon>
        <taxon>Gunneridae</taxon>
        <taxon>Pentapetalae</taxon>
        <taxon>asterids</taxon>
        <taxon>lamiids</taxon>
        <taxon>Boraginales</taxon>
        <taxon>Boraginaceae</taxon>
        <taxon>Boraginoideae</taxon>
        <taxon>Lithospermeae</taxon>
        <taxon>Lithospermum</taxon>
    </lineage>
</organism>
<proteinExistence type="predicted"/>
<sequence length="172" mass="18595">MAVYLKGGSHYPEDGPFTKSVTPPNAVLSNDRKCKSVAYDLYDESILADQEEAKENGSDKLIENLSWWRKSEVDLMSKAPEMLLKEEASQHLGAKDDSVGSNIFSGVKKSSSTPSVQDAENSTLSSSSWLNGTWSLKPEPQALPTSSITKPILDGLPLPIPITGKKSKAAID</sequence>
<keyword evidence="3" id="KW-1185">Reference proteome</keyword>
<comment type="caution">
    <text evidence="2">The sequence shown here is derived from an EMBL/GenBank/DDBJ whole genome shotgun (WGS) entry which is preliminary data.</text>
</comment>
<accession>A0AAV3QCX2</accession>
<feature type="region of interest" description="Disordered" evidence="1">
    <location>
        <begin position="103"/>
        <end position="131"/>
    </location>
</feature>
<reference evidence="2 3" key="1">
    <citation type="submission" date="2024-01" db="EMBL/GenBank/DDBJ databases">
        <title>The complete chloroplast genome sequence of Lithospermum erythrorhizon: insights into the phylogenetic relationship among Boraginaceae species and the maternal lineages of purple gromwells.</title>
        <authorList>
            <person name="Okada T."/>
            <person name="Watanabe K."/>
        </authorList>
    </citation>
    <scope>NUCLEOTIDE SEQUENCE [LARGE SCALE GENOMIC DNA]</scope>
</reference>
<evidence type="ECO:0000256" key="1">
    <source>
        <dbReference type="SAM" id="MobiDB-lite"/>
    </source>
</evidence>
<evidence type="ECO:0000313" key="2">
    <source>
        <dbReference type="EMBL" id="GAA0161101.1"/>
    </source>
</evidence>
<dbReference type="EMBL" id="BAABME010004079">
    <property type="protein sequence ID" value="GAA0161101.1"/>
    <property type="molecule type" value="Genomic_DNA"/>
</dbReference>
<dbReference type="AlphaFoldDB" id="A0AAV3QCX2"/>
<gene>
    <name evidence="2" type="ORF">LIER_17498</name>
</gene>
<name>A0AAV3QCX2_LITER</name>
<evidence type="ECO:0000313" key="3">
    <source>
        <dbReference type="Proteomes" id="UP001454036"/>
    </source>
</evidence>